<feature type="region of interest" description="Disordered" evidence="10">
    <location>
        <begin position="270"/>
        <end position="289"/>
    </location>
</feature>
<dbReference type="Pfam" id="PF12474">
    <property type="entry name" value="PKK"/>
    <property type="match status" value="2"/>
</dbReference>
<evidence type="ECO:0000256" key="7">
    <source>
        <dbReference type="ARBA" id="ARBA00047899"/>
    </source>
</evidence>
<organism evidence="12 13">
    <name type="scientific">Aptenodytes patagonicus</name>
    <name type="common">King penguin</name>
    <dbReference type="NCBI Taxonomy" id="9234"/>
    <lineage>
        <taxon>Eukaryota</taxon>
        <taxon>Metazoa</taxon>
        <taxon>Chordata</taxon>
        <taxon>Craniata</taxon>
        <taxon>Vertebrata</taxon>
        <taxon>Euteleostomi</taxon>
        <taxon>Archelosauria</taxon>
        <taxon>Archosauria</taxon>
        <taxon>Dinosauria</taxon>
        <taxon>Saurischia</taxon>
        <taxon>Theropoda</taxon>
        <taxon>Coelurosauria</taxon>
        <taxon>Aves</taxon>
        <taxon>Neognathae</taxon>
        <taxon>Neoaves</taxon>
        <taxon>Aequornithes</taxon>
        <taxon>Sphenisciformes</taxon>
        <taxon>Spheniscidae</taxon>
        <taxon>Aptenodytes</taxon>
    </lineage>
</organism>
<feature type="region of interest" description="Disordered" evidence="10">
    <location>
        <begin position="944"/>
        <end position="981"/>
    </location>
</feature>
<dbReference type="InterPro" id="IPR022165">
    <property type="entry name" value="PKK"/>
</dbReference>
<comment type="catalytic activity">
    <reaction evidence="7">
        <text>L-threonyl-[protein] + ATP = O-phospho-L-threonyl-[protein] + ADP + H(+)</text>
        <dbReference type="Rhea" id="RHEA:46608"/>
        <dbReference type="Rhea" id="RHEA-COMP:11060"/>
        <dbReference type="Rhea" id="RHEA-COMP:11605"/>
        <dbReference type="ChEBI" id="CHEBI:15378"/>
        <dbReference type="ChEBI" id="CHEBI:30013"/>
        <dbReference type="ChEBI" id="CHEBI:30616"/>
        <dbReference type="ChEBI" id="CHEBI:61977"/>
        <dbReference type="ChEBI" id="CHEBI:456216"/>
        <dbReference type="EC" id="2.7.11.1"/>
    </reaction>
</comment>
<evidence type="ECO:0000256" key="9">
    <source>
        <dbReference type="SAM" id="Coils"/>
    </source>
</evidence>
<dbReference type="Proteomes" id="UP000751161">
    <property type="component" value="Unassembled WGS sequence"/>
</dbReference>
<feature type="compositionally biased region" description="Polar residues" evidence="10">
    <location>
        <begin position="490"/>
        <end position="503"/>
    </location>
</feature>
<feature type="region of interest" description="Disordered" evidence="10">
    <location>
        <begin position="1059"/>
        <end position="1086"/>
    </location>
</feature>
<feature type="region of interest" description="Disordered" evidence="10">
    <location>
        <begin position="1024"/>
        <end position="1046"/>
    </location>
</feature>
<dbReference type="InterPro" id="IPR000719">
    <property type="entry name" value="Prot_kinase_dom"/>
</dbReference>
<dbReference type="Pfam" id="PF00069">
    <property type="entry name" value="Pkinase"/>
    <property type="match status" value="1"/>
</dbReference>
<keyword evidence="9" id="KW-0175">Coiled coil</keyword>
<dbReference type="EMBL" id="VULM01008994">
    <property type="protein sequence ID" value="KAF1660907.1"/>
    <property type="molecule type" value="Genomic_DNA"/>
</dbReference>
<evidence type="ECO:0000256" key="4">
    <source>
        <dbReference type="ARBA" id="ARBA00022553"/>
    </source>
</evidence>
<feature type="compositionally biased region" description="Basic and acidic residues" evidence="10">
    <location>
        <begin position="953"/>
        <end position="981"/>
    </location>
</feature>
<dbReference type="PROSITE" id="PS00108">
    <property type="entry name" value="PROTEIN_KINASE_ST"/>
    <property type="match status" value="1"/>
</dbReference>
<evidence type="ECO:0000256" key="6">
    <source>
        <dbReference type="ARBA" id="ARBA00022777"/>
    </source>
</evidence>
<dbReference type="InterPro" id="IPR011009">
    <property type="entry name" value="Kinase-like_dom_sf"/>
</dbReference>
<proteinExistence type="inferred from homology"/>
<feature type="compositionally biased region" description="Acidic residues" evidence="10">
    <location>
        <begin position="270"/>
        <end position="284"/>
    </location>
</feature>
<evidence type="ECO:0000313" key="13">
    <source>
        <dbReference type="Proteomes" id="UP000751161"/>
    </source>
</evidence>
<dbReference type="Gene3D" id="3.30.200.20">
    <property type="entry name" value="Phosphorylase Kinase, domain 1"/>
    <property type="match status" value="1"/>
</dbReference>
<keyword evidence="5" id="KW-0808">Transferase</keyword>
<keyword evidence="6 12" id="KW-0418">Kinase</keyword>
<feature type="non-terminal residue" evidence="12">
    <location>
        <position position="1086"/>
    </location>
</feature>
<evidence type="ECO:0000256" key="5">
    <source>
        <dbReference type="ARBA" id="ARBA00022679"/>
    </source>
</evidence>
<evidence type="ECO:0000259" key="11">
    <source>
        <dbReference type="PROSITE" id="PS50011"/>
    </source>
</evidence>
<comment type="catalytic activity">
    <reaction evidence="8">
        <text>L-seryl-[protein] + ATP = O-phospho-L-seryl-[protein] + ADP + H(+)</text>
        <dbReference type="Rhea" id="RHEA:17989"/>
        <dbReference type="Rhea" id="RHEA-COMP:9863"/>
        <dbReference type="Rhea" id="RHEA-COMP:11604"/>
        <dbReference type="ChEBI" id="CHEBI:15378"/>
        <dbReference type="ChEBI" id="CHEBI:29999"/>
        <dbReference type="ChEBI" id="CHEBI:30616"/>
        <dbReference type="ChEBI" id="CHEBI:83421"/>
        <dbReference type="ChEBI" id="CHEBI:456216"/>
        <dbReference type="EC" id="2.7.11.1"/>
    </reaction>
</comment>
<feature type="domain" description="Protein kinase" evidence="11">
    <location>
        <begin position="1"/>
        <end position="247"/>
    </location>
</feature>
<comment type="caution">
    <text evidence="12">The sequence shown here is derived from an EMBL/GenBank/DDBJ whole genome shotgun (WGS) entry which is preliminary data.</text>
</comment>
<feature type="non-terminal residue" evidence="12">
    <location>
        <position position="1"/>
    </location>
</feature>
<feature type="compositionally biased region" description="Basic and acidic residues" evidence="10">
    <location>
        <begin position="561"/>
        <end position="584"/>
    </location>
</feature>
<dbReference type="SUPFAM" id="SSF56112">
    <property type="entry name" value="Protein kinase-like (PK-like)"/>
    <property type="match status" value="1"/>
</dbReference>
<evidence type="ECO:0000256" key="8">
    <source>
        <dbReference type="ARBA" id="ARBA00048679"/>
    </source>
</evidence>
<dbReference type="FunFam" id="1.10.510.10:FF:000081">
    <property type="entry name" value="STE20-like serine/threonine-protein kinase"/>
    <property type="match status" value="1"/>
</dbReference>
<dbReference type="PROSITE" id="PS50011">
    <property type="entry name" value="PROTEIN_KINASE_DOM"/>
    <property type="match status" value="1"/>
</dbReference>
<evidence type="ECO:0000256" key="2">
    <source>
        <dbReference type="ARBA" id="ARBA00012513"/>
    </source>
</evidence>
<keyword evidence="3" id="KW-0723">Serine/threonine-protein kinase</keyword>
<dbReference type="PANTHER" id="PTHR46538">
    <property type="entry name" value="PROTEIN KINASE DOMAIN-CONTAINING PROTEIN"/>
    <property type="match status" value="1"/>
</dbReference>
<evidence type="ECO:0000256" key="10">
    <source>
        <dbReference type="SAM" id="MobiDB-lite"/>
    </source>
</evidence>
<dbReference type="GO" id="GO:0005524">
    <property type="term" value="F:ATP binding"/>
    <property type="evidence" value="ECO:0007669"/>
    <property type="project" value="InterPro"/>
</dbReference>
<dbReference type="GO" id="GO:0004674">
    <property type="term" value="F:protein serine/threonine kinase activity"/>
    <property type="evidence" value="ECO:0007669"/>
    <property type="project" value="UniProtKB-KW"/>
</dbReference>
<feature type="coiled-coil region" evidence="9">
    <location>
        <begin position="670"/>
        <end position="837"/>
    </location>
</feature>
<feature type="region of interest" description="Disordered" evidence="10">
    <location>
        <begin position="445"/>
        <end position="615"/>
    </location>
</feature>
<dbReference type="AlphaFoldDB" id="A0A8J4LD87"/>
<protein>
    <recommendedName>
        <fullName evidence="2">non-specific serine/threonine protein kinase</fullName>
        <ecNumber evidence="2">2.7.11.1</ecNumber>
    </recommendedName>
</protein>
<keyword evidence="13" id="KW-1185">Reference proteome</keyword>
<evidence type="ECO:0000256" key="1">
    <source>
        <dbReference type="ARBA" id="ARBA00008874"/>
    </source>
</evidence>
<evidence type="ECO:0000256" key="3">
    <source>
        <dbReference type="ARBA" id="ARBA00022527"/>
    </source>
</evidence>
<dbReference type="InterPro" id="IPR051585">
    <property type="entry name" value="STE20_Ser/Thr_Kinases"/>
</dbReference>
<gene>
    <name evidence="12" type="primary">STK10</name>
    <name evidence="12" type="ORF">FQA23_0011948</name>
</gene>
<keyword evidence="4" id="KW-0597">Phosphoprotein</keyword>
<feature type="compositionally biased region" description="Low complexity" evidence="10">
    <location>
        <begin position="605"/>
        <end position="615"/>
    </location>
</feature>
<dbReference type="SMART" id="SM00220">
    <property type="entry name" value="S_TKc"/>
    <property type="match status" value="1"/>
</dbReference>
<accession>A0A8J4LD87</accession>
<dbReference type="EC" id="2.7.11.1" evidence="2"/>
<feature type="compositionally biased region" description="Polar residues" evidence="10">
    <location>
        <begin position="513"/>
        <end position="525"/>
    </location>
</feature>
<dbReference type="PANTHER" id="PTHR46538:SF2">
    <property type="entry name" value="NON-SPECIFIC SERINE_THREONINE PROTEIN KINASE"/>
    <property type="match status" value="1"/>
</dbReference>
<evidence type="ECO:0000313" key="12">
    <source>
        <dbReference type="EMBL" id="KAF1660907.1"/>
    </source>
</evidence>
<sequence>GFVLQAKNKETGALAAAKVIETKSEDELEDYMVEIEILATCDHRHIVKLLGAFYWDGKLWIMIEFCPGGAVDATMLELDRGLTEPQIQVICRQMLEALHYLHSKKIIHRDLKAGNVLLTQDGNIKLADFGVSAKNMKTLQKRDSFIGTPYWMAPEVVMCETMKDTPYDYKADIWSLGITLIEMAQIEPPHHELNPMRVLLKIAKSDPPTLSCPSKWSLEFRDFLKTALDKNPETRPSAAQLLEHPFVSKVTSNRALRELVAEAKAEVMEEIEDSRDEVEEDDSLESASVSTPGPVLASLLVRLWWGKEPSNFSWLQKAGSWLFWAPSGGVGSGCLGREGLFLHALGSHRKTMTLAGGPAACSQEGLAKSCGFFLGGGGGRENGHLKLIFSTTSPRRELGKPAPKLGSLKGTARDCLGSFAAGDASTSLICGKGCGAKPNAFPSLSFQPPGKHKRDPSEASQLSFDGEKPPDSSLPKAVNGPVGTGKETTDGQSDQVSDEGISSDNDKVESNDSTKPLASSASSGSEDGRATLGTQGKPDIISQPGRLGNSTEGDKQPQPGSKERKSIGERPESSHLENFTEEKLANGSLDPPVLFPGSRSKGDSDSGSTSASESMDLTISLSADLSLNRESGSISLKDSRMHKKTLKRTRKFVVDGVEVSVTTSKIISEDEKKDEEMRFLRQELRELRLLQKEEHRNQAQLNSKHQLQLEQMFRRFEQEMTTKKKFYDTELENLERQQKQQIEKMEQDHSLRRREEAKRIRLEQERDHVKFLEQLKQMKKEVKNEVEKLPRQQRKGNMKVKMDDFAQKKQTMEQEFLAKQKEDLELAMKNITTQNKKEICDKERECLNKKQQLMRDREACIWDLEEHQQQEKHQLVKQQLKDQYFLQRHELLRKHEKEREQMQRYNQRMLEQLKIRQQQEKARLPKIQRSEGKTRMAMYKKSLHIHSSGSASEQREKIKQFAQQEEKRQKAERLHQQQKHETQMKDMQAQCESNTNELQQLQNEKCHLLIEHETQKLKSLDENHNQHMKEWRDKLRPRKKALEDELNQKKREQEMFFKLSEEADGQTPASPTKHAKFVPFSSTESS</sequence>
<dbReference type="Gene3D" id="1.10.510.10">
    <property type="entry name" value="Transferase(Phosphotransferase) domain 1"/>
    <property type="match status" value="1"/>
</dbReference>
<comment type="similarity">
    <text evidence="1">Belongs to the protein kinase superfamily. STE Ser/Thr protein kinase family. STE20 subfamily.</text>
</comment>
<name>A0A8J4LD87_APTPA</name>
<reference evidence="12" key="1">
    <citation type="journal article" date="2019" name="Gigascience">
        <title>High-coverage genomes to elucidate the evolution of penguins.</title>
        <authorList>
            <person name="Pan H."/>
            <person name="Cole T.L."/>
            <person name="Bi X."/>
            <person name="Fang M."/>
            <person name="Zhou C."/>
            <person name="Yang Z."/>
            <person name="Ksepka D.T."/>
            <person name="Hart T."/>
            <person name="Bouzat J.L."/>
            <person name="Argilla L.S."/>
            <person name="Bertelsen M.F."/>
            <person name="Boersma P.D."/>
            <person name="Bost C.A."/>
            <person name="Cherel Y."/>
            <person name="Dann P."/>
            <person name="Fiddaman S.R."/>
            <person name="Howard P."/>
            <person name="Labuschagne K."/>
            <person name="Mattern T."/>
            <person name="Miller G."/>
            <person name="Parker P."/>
            <person name="Phillips R.A."/>
            <person name="Quillfeldt P."/>
            <person name="Ryan P.G."/>
            <person name="Taylor H."/>
            <person name="Thompson D.R."/>
            <person name="Young M.J."/>
            <person name="Ellegaard M.R."/>
            <person name="Gilbert M.T.P."/>
            <person name="Sinding M.S."/>
            <person name="Pacheco G."/>
            <person name="Shepherd L.D."/>
            <person name="Tennyson A.J.D."/>
            <person name="Grosser S."/>
            <person name="Kay E."/>
            <person name="Nupen L.J."/>
            <person name="Ellenberg U."/>
            <person name="Houston D.M."/>
            <person name="Reeve A.H."/>
            <person name="Johnson K."/>
            <person name="Masello J.F."/>
            <person name="Stracke T."/>
            <person name="McKinlay B."/>
            <person name="Borboroglu P.G."/>
            <person name="Zhang D.X."/>
            <person name="Zhang G."/>
        </authorList>
    </citation>
    <scope>NUCLEOTIDE SEQUENCE</scope>
    <source>
        <strain evidence="12">KP FORT 001</strain>
    </source>
</reference>
<dbReference type="InterPro" id="IPR008271">
    <property type="entry name" value="Ser/Thr_kinase_AS"/>
</dbReference>